<dbReference type="EMBL" id="BARU01032554">
    <property type="protein sequence ID" value="GAH72415.1"/>
    <property type="molecule type" value="Genomic_DNA"/>
</dbReference>
<dbReference type="AlphaFoldDB" id="X1IT31"/>
<protein>
    <submittedName>
        <fullName evidence="1">Uncharacterized protein</fullName>
    </submittedName>
</protein>
<dbReference type="Pfam" id="PF07799">
    <property type="entry name" value="DUF1643"/>
    <property type="match status" value="1"/>
</dbReference>
<accession>X1IT31</accession>
<name>X1IT31_9ZZZZ</name>
<gene>
    <name evidence="1" type="ORF">S03H2_51328</name>
</gene>
<sequence length="71" mass="7675">ANIPAINMAAKLVVLTVAAWGDGIELVKNGRTIANHIKDIIQPSLCFGLTQKGNPKHPLYLSGESTLMEYK</sequence>
<reference evidence="1" key="1">
    <citation type="journal article" date="2014" name="Front. Microbiol.">
        <title>High frequency of phylogenetically diverse reductive dehalogenase-homologous genes in deep subseafloor sedimentary metagenomes.</title>
        <authorList>
            <person name="Kawai M."/>
            <person name="Futagami T."/>
            <person name="Toyoda A."/>
            <person name="Takaki Y."/>
            <person name="Nishi S."/>
            <person name="Hori S."/>
            <person name="Arai W."/>
            <person name="Tsubouchi T."/>
            <person name="Morono Y."/>
            <person name="Uchiyama I."/>
            <person name="Ito T."/>
            <person name="Fujiyama A."/>
            <person name="Inagaki F."/>
            <person name="Takami H."/>
        </authorList>
    </citation>
    <scope>NUCLEOTIDE SEQUENCE</scope>
    <source>
        <strain evidence="1">Expedition CK06-06</strain>
    </source>
</reference>
<dbReference type="InterPro" id="IPR012441">
    <property type="entry name" value="DUF1643"/>
</dbReference>
<feature type="non-terminal residue" evidence="1">
    <location>
        <position position="1"/>
    </location>
</feature>
<proteinExistence type="predicted"/>
<evidence type="ECO:0000313" key="1">
    <source>
        <dbReference type="EMBL" id="GAH72415.1"/>
    </source>
</evidence>
<organism evidence="1">
    <name type="scientific">marine sediment metagenome</name>
    <dbReference type="NCBI Taxonomy" id="412755"/>
    <lineage>
        <taxon>unclassified sequences</taxon>
        <taxon>metagenomes</taxon>
        <taxon>ecological metagenomes</taxon>
    </lineage>
</organism>
<comment type="caution">
    <text evidence="1">The sequence shown here is derived from an EMBL/GenBank/DDBJ whole genome shotgun (WGS) entry which is preliminary data.</text>
</comment>